<keyword evidence="4" id="KW-0238">DNA-binding</keyword>
<feature type="binding site" evidence="4">
    <location>
        <position position="24"/>
    </location>
    <ligand>
        <name>Mg(2+)</name>
        <dbReference type="ChEBI" id="CHEBI:18420"/>
    </ligand>
</feature>
<protein>
    <recommendedName>
        <fullName evidence="4">DNA polymerase IV</fullName>
        <shortName evidence="4">Pol IV</shortName>
        <ecNumber evidence="4">2.7.7.7</ecNumber>
    </recommendedName>
</protein>
<dbReference type="InterPro" id="IPR043128">
    <property type="entry name" value="Rev_trsase/Diguanyl_cyclase"/>
</dbReference>
<dbReference type="CDD" id="cd03586">
    <property type="entry name" value="PolY_Pol_IV_kappa"/>
    <property type="match status" value="1"/>
</dbReference>
<dbReference type="SUPFAM" id="SSF56672">
    <property type="entry name" value="DNA/RNA polymerases"/>
    <property type="match status" value="1"/>
</dbReference>
<comment type="similarity">
    <text evidence="1 4">Belongs to the DNA polymerase type-Y family.</text>
</comment>
<dbReference type="Gene3D" id="1.10.150.20">
    <property type="entry name" value="5' to 3' exonuclease, C-terminal subdomain"/>
    <property type="match status" value="1"/>
</dbReference>
<accession>A0ABU6DUP4</accession>
<dbReference type="EMBL" id="VTDN01000009">
    <property type="protein sequence ID" value="MEB5477569.1"/>
    <property type="molecule type" value="Genomic_DNA"/>
</dbReference>
<keyword evidence="4" id="KW-0479">Metal-binding</keyword>
<comment type="subcellular location">
    <subcellularLocation>
        <location evidence="4">Cytoplasm</location>
    </subcellularLocation>
</comment>
<dbReference type="PANTHER" id="PTHR11076:SF33">
    <property type="entry name" value="DNA POLYMERASE KAPPA"/>
    <property type="match status" value="1"/>
</dbReference>
<organism evidence="6 7">
    <name type="scientific">Acinetobacter pollinis</name>
    <dbReference type="NCBI Taxonomy" id="2605270"/>
    <lineage>
        <taxon>Bacteria</taxon>
        <taxon>Pseudomonadati</taxon>
        <taxon>Pseudomonadota</taxon>
        <taxon>Gammaproteobacteria</taxon>
        <taxon>Moraxellales</taxon>
        <taxon>Moraxellaceae</taxon>
        <taxon>Acinetobacter</taxon>
    </lineage>
</organism>
<keyword evidence="4" id="KW-0227">DNA damage</keyword>
<dbReference type="InterPro" id="IPR001126">
    <property type="entry name" value="UmuC"/>
</dbReference>
<dbReference type="GO" id="GO:0003887">
    <property type="term" value="F:DNA-directed DNA polymerase activity"/>
    <property type="evidence" value="ECO:0007669"/>
    <property type="project" value="UniProtKB-EC"/>
</dbReference>
<dbReference type="Proteomes" id="UP001339883">
    <property type="component" value="Unassembled WGS sequence"/>
</dbReference>
<name>A0ABU6DUP4_9GAMM</name>
<keyword evidence="4" id="KW-0460">Magnesium</keyword>
<feature type="site" description="Substrate discrimination" evidence="4">
    <location>
        <position position="29"/>
    </location>
</feature>
<keyword evidence="3 4" id="KW-0239">DNA-directed DNA polymerase</keyword>
<evidence type="ECO:0000256" key="4">
    <source>
        <dbReference type="HAMAP-Rule" id="MF_01113"/>
    </source>
</evidence>
<dbReference type="InterPro" id="IPR043502">
    <property type="entry name" value="DNA/RNA_pol_sf"/>
</dbReference>
<dbReference type="InterPro" id="IPR050116">
    <property type="entry name" value="DNA_polymerase-Y"/>
</dbReference>
<evidence type="ECO:0000256" key="2">
    <source>
        <dbReference type="ARBA" id="ARBA00022457"/>
    </source>
</evidence>
<dbReference type="NCBIfam" id="NF002677">
    <property type="entry name" value="PRK02406.1"/>
    <property type="match status" value="1"/>
</dbReference>
<dbReference type="InterPro" id="IPR022880">
    <property type="entry name" value="DNApol_IV"/>
</dbReference>
<dbReference type="Gene3D" id="3.40.1170.60">
    <property type="match status" value="1"/>
</dbReference>
<evidence type="ECO:0000259" key="5">
    <source>
        <dbReference type="PROSITE" id="PS50173"/>
    </source>
</evidence>
<sequence>MRQNIRIMKDVTEYCSTRKIIHIDMDCFYAQVEERNHPELKNLPIIIGGPTPTRGVVCTANYIAREFGVGAGQSTYEAFKKCPNLILIHPKFKLYKAVSASIRKIFEQYTHKVQSIGLDEAYLDVTDVQACHGSATLVAQQIMSDIWNRTQLTCSAGVSFNKLIAKIASDWNKPNGLCVVPPDQRLDFMRSVPLLKIPSIGPKSARLLKSINLTTAQDVIASPLPILINTLGINKAIKIYQACHGVCHAEVEPFRLRQTFTSETTYYEPINFSGLVKAIDDLSVLFHHTFSALDPAHFYQRTITKVVLKFRDEYFHTKTKTIPITEEESRNLIKHRAWSDKSLKNITEHFEVFIDKDARIRLLGIGIRFKDSYAEQFELKLLNETY</sequence>
<evidence type="ECO:0000313" key="6">
    <source>
        <dbReference type="EMBL" id="MEB5477569.1"/>
    </source>
</evidence>
<evidence type="ECO:0000256" key="1">
    <source>
        <dbReference type="ARBA" id="ARBA00010945"/>
    </source>
</evidence>
<keyword evidence="4" id="KW-0234">DNA repair</keyword>
<comment type="subunit">
    <text evidence="4">Monomer.</text>
</comment>
<dbReference type="PROSITE" id="PS50173">
    <property type="entry name" value="UMUC"/>
    <property type="match status" value="1"/>
</dbReference>
<evidence type="ECO:0000313" key="7">
    <source>
        <dbReference type="Proteomes" id="UP001339883"/>
    </source>
</evidence>
<feature type="active site" evidence="4">
    <location>
        <position position="120"/>
    </location>
</feature>
<dbReference type="Pfam" id="PF00817">
    <property type="entry name" value="IMS"/>
    <property type="match status" value="1"/>
</dbReference>
<keyword evidence="4 6" id="KW-0808">Transferase</keyword>
<keyword evidence="4 6" id="KW-0548">Nucleotidyltransferase</keyword>
<keyword evidence="7" id="KW-1185">Reference proteome</keyword>
<comment type="function">
    <text evidence="4">Poorly processive, error-prone DNA polymerase involved in untargeted mutagenesis. Copies undamaged DNA at stalled replication forks, which arise in vivo from mismatched or misaligned primer ends. These misaligned primers can be extended by PolIV. Exhibits no 3'-5' exonuclease (proofreading) activity. May be involved in translesional synthesis, in conjunction with the beta clamp from PolIII.</text>
</comment>
<keyword evidence="4" id="KW-0963">Cytoplasm</keyword>
<keyword evidence="4" id="KW-0235">DNA replication</keyword>
<comment type="cofactor">
    <cofactor evidence="4">
        <name>Mg(2+)</name>
        <dbReference type="ChEBI" id="CHEBI:18420"/>
    </cofactor>
    <text evidence="4">Binds 2 magnesium ions per subunit.</text>
</comment>
<proteinExistence type="inferred from homology"/>
<gene>
    <name evidence="4 6" type="primary">dinB</name>
    <name evidence="6" type="ORF">I2F25_11025</name>
</gene>
<comment type="caution">
    <text evidence="6">The sequence shown here is derived from an EMBL/GenBank/DDBJ whole genome shotgun (WGS) entry which is preliminary data.</text>
</comment>
<dbReference type="RefSeq" id="WP_325775948.1">
    <property type="nucleotide sequence ID" value="NZ_VTDN01000009.1"/>
</dbReference>
<dbReference type="HAMAP" id="MF_01113">
    <property type="entry name" value="DNApol_IV"/>
    <property type="match status" value="1"/>
</dbReference>
<feature type="binding site" evidence="4">
    <location>
        <position position="119"/>
    </location>
    <ligand>
        <name>Mg(2+)</name>
        <dbReference type="ChEBI" id="CHEBI:18420"/>
    </ligand>
</feature>
<comment type="catalytic activity">
    <reaction evidence="4">
        <text>DNA(n) + a 2'-deoxyribonucleoside 5'-triphosphate = DNA(n+1) + diphosphate</text>
        <dbReference type="Rhea" id="RHEA:22508"/>
        <dbReference type="Rhea" id="RHEA-COMP:17339"/>
        <dbReference type="Rhea" id="RHEA-COMP:17340"/>
        <dbReference type="ChEBI" id="CHEBI:33019"/>
        <dbReference type="ChEBI" id="CHEBI:61560"/>
        <dbReference type="ChEBI" id="CHEBI:173112"/>
        <dbReference type="EC" id="2.7.7.7"/>
    </reaction>
</comment>
<dbReference type="PANTHER" id="PTHR11076">
    <property type="entry name" value="DNA REPAIR POLYMERASE UMUC / TRANSFERASE FAMILY MEMBER"/>
    <property type="match status" value="1"/>
</dbReference>
<reference evidence="6 7" key="1">
    <citation type="submission" date="2019-08" db="EMBL/GenBank/DDBJ databases">
        <title>Five species of Acinetobacter isolated from floral nectar and animal pollinators.</title>
        <authorList>
            <person name="Hendry T.A."/>
        </authorList>
    </citation>
    <scope>NUCLEOTIDE SEQUENCE [LARGE SCALE GENOMIC DNA]</scope>
    <source>
        <strain evidence="6 7">MD18.27</strain>
    </source>
</reference>
<evidence type="ECO:0000256" key="3">
    <source>
        <dbReference type="ARBA" id="ARBA00022932"/>
    </source>
</evidence>
<feature type="domain" description="UmuC" evidence="5">
    <location>
        <begin position="20"/>
        <end position="201"/>
    </location>
</feature>
<dbReference type="Gene3D" id="3.30.70.270">
    <property type="match status" value="1"/>
</dbReference>
<dbReference type="EC" id="2.7.7.7" evidence="4"/>
<keyword evidence="2 4" id="KW-0515">Mutator protein</keyword>